<dbReference type="PANTHER" id="PTHR12498">
    <property type="entry name" value="N-TERMINAL ASPARAGINE AMIDOHYDROLASE"/>
    <property type="match status" value="1"/>
</dbReference>
<evidence type="ECO:0000313" key="2">
    <source>
        <dbReference type="EnsemblMetazoa" id="HelroP99061"/>
    </source>
</evidence>
<dbReference type="EMBL" id="AMQM01003889">
    <property type="status" value="NOT_ANNOTATED_CDS"/>
    <property type="molecule type" value="Genomic_DNA"/>
</dbReference>
<evidence type="ECO:0008006" key="4">
    <source>
        <dbReference type="Google" id="ProtNLM"/>
    </source>
</evidence>
<accession>T1G9Q7</accession>
<dbReference type="KEGG" id="hro:HELRODRAFT_99061"/>
<organism evidence="2 3">
    <name type="scientific">Helobdella robusta</name>
    <name type="common">Californian leech</name>
    <dbReference type="NCBI Taxonomy" id="6412"/>
    <lineage>
        <taxon>Eukaryota</taxon>
        <taxon>Metazoa</taxon>
        <taxon>Spiralia</taxon>
        <taxon>Lophotrochozoa</taxon>
        <taxon>Annelida</taxon>
        <taxon>Clitellata</taxon>
        <taxon>Hirudinea</taxon>
        <taxon>Rhynchobdellida</taxon>
        <taxon>Glossiphoniidae</taxon>
        <taxon>Helobdella</taxon>
    </lineage>
</organism>
<dbReference type="InParanoid" id="T1G9Q7"/>
<dbReference type="GO" id="GO:0008418">
    <property type="term" value="F:protein-N-terminal asparagine amidohydrolase activity"/>
    <property type="evidence" value="ECO:0000318"/>
    <property type="project" value="GO_Central"/>
</dbReference>
<dbReference type="CTD" id="20217803"/>
<sequence length="306" mass="34624">MPIIIDGSKVFNLIDLNDAYKKSDSIKVSNEYLKSQKVDIVGETRYVLYVAQKEFAVVAPGPDAPELVGTDESTTCHILILVHSGSGVCCLAHLDGSYTREGINRLLTKFKQSSLVGPEGRFELHIVGGFHEQRNFSKKLSLEVISCLLAREEELHLMTYCVCDENDEVRDGIHFPIITGLAYNTRTRAIFPAEFTYKGPDNDIRSASGFALKQKMLDIYVNKCLVVGPFDWSVICNVNVDELDEASIRQNFSTSPEQESKYFVEHIRSTFRILMDHPQSLNSLFKNGQARKYKWNASKLIWDRSN</sequence>
<dbReference type="GO" id="GO:0006511">
    <property type="term" value="P:ubiquitin-dependent protein catabolic process"/>
    <property type="evidence" value="ECO:0000318"/>
    <property type="project" value="GO_Central"/>
</dbReference>
<keyword evidence="3" id="KW-1185">Reference proteome</keyword>
<dbReference type="InterPro" id="IPR026750">
    <property type="entry name" value="NTAN1"/>
</dbReference>
<protein>
    <recommendedName>
        <fullName evidence="4">Protein N-terminal asparagine amidohydrolase</fullName>
    </recommendedName>
</protein>
<dbReference type="OrthoDB" id="539995at2759"/>
<gene>
    <name evidence="2" type="primary">20217803</name>
    <name evidence="1" type="ORF">HELRODRAFT_99061</name>
</gene>
<proteinExistence type="predicted"/>
<dbReference type="eggNOG" id="ENOG502QSQW">
    <property type="taxonomic scope" value="Eukaryota"/>
</dbReference>
<dbReference type="OMA" id="WRETFPM"/>
<dbReference type="EnsemblMetazoa" id="HelroT99061">
    <property type="protein sequence ID" value="HelroP99061"/>
    <property type="gene ID" value="HelroG99061"/>
</dbReference>
<dbReference type="AlphaFoldDB" id="T1G9Q7"/>
<name>T1G9Q7_HELRO</name>
<dbReference type="EMBL" id="KB096365">
    <property type="protein sequence ID" value="ESO05173.1"/>
    <property type="molecule type" value="Genomic_DNA"/>
</dbReference>
<dbReference type="HOGENOM" id="CLU_077981_1_0_1"/>
<dbReference type="GeneID" id="20217803"/>
<reference evidence="3" key="1">
    <citation type="submission" date="2012-12" db="EMBL/GenBank/DDBJ databases">
        <authorList>
            <person name="Hellsten U."/>
            <person name="Grimwood J."/>
            <person name="Chapman J.A."/>
            <person name="Shapiro H."/>
            <person name="Aerts A."/>
            <person name="Otillar R.P."/>
            <person name="Terry A.Y."/>
            <person name="Boore J.L."/>
            <person name="Simakov O."/>
            <person name="Marletaz F."/>
            <person name="Cho S.-J."/>
            <person name="Edsinger-Gonzales E."/>
            <person name="Havlak P."/>
            <person name="Kuo D.-H."/>
            <person name="Larsson T."/>
            <person name="Lv J."/>
            <person name="Arendt D."/>
            <person name="Savage R."/>
            <person name="Osoegawa K."/>
            <person name="de Jong P."/>
            <person name="Lindberg D.R."/>
            <person name="Seaver E.C."/>
            <person name="Weisblat D.A."/>
            <person name="Putnam N.H."/>
            <person name="Grigoriev I.V."/>
            <person name="Rokhsar D.S."/>
        </authorList>
    </citation>
    <scope>NUCLEOTIDE SEQUENCE</scope>
</reference>
<dbReference type="Pfam" id="PF14736">
    <property type="entry name" value="N_Asn_amidohyd"/>
    <property type="match status" value="1"/>
</dbReference>
<evidence type="ECO:0000313" key="3">
    <source>
        <dbReference type="Proteomes" id="UP000015101"/>
    </source>
</evidence>
<dbReference type="Proteomes" id="UP000015101">
    <property type="component" value="Unassembled WGS sequence"/>
</dbReference>
<evidence type="ECO:0000313" key="1">
    <source>
        <dbReference type="EMBL" id="ESO05173.1"/>
    </source>
</evidence>
<reference evidence="2" key="3">
    <citation type="submission" date="2015-06" db="UniProtKB">
        <authorList>
            <consortium name="EnsemblMetazoa"/>
        </authorList>
    </citation>
    <scope>IDENTIFICATION</scope>
</reference>
<dbReference type="FunCoup" id="T1G9Q7">
    <property type="interactions" value="1189"/>
</dbReference>
<dbReference type="GO" id="GO:0005634">
    <property type="term" value="C:nucleus"/>
    <property type="evidence" value="ECO:0000318"/>
    <property type="project" value="GO_Central"/>
</dbReference>
<reference evidence="1 3" key="2">
    <citation type="journal article" date="2013" name="Nature">
        <title>Insights into bilaterian evolution from three spiralian genomes.</title>
        <authorList>
            <person name="Simakov O."/>
            <person name="Marletaz F."/>
            <person name="Cho S.J."/>
            <person name="Edsinger-Gonzales E."/>
            <person name="Havlak P."/>
            <person name="Hellsten U."/>
            <person name="Kuo D.H."/>
            <person name="Larsson T."/>
            <person name="Lv J."/>
            <person name="Arendt D."/>
            <person name="Savage R."/>
            <person name="Osoegawa K."/>
            <person name="de Jong P."/>
            <person name="Grimwood J."/>
            <person name="Chapman J.A."/>
            <person name="Shapiro H."/>
            <person name="Aerts A."/>
            <person name="Otillar R.P."/>
            <person name="Terry A.Y."/>
            <person name="Boore J.L."/>
            <person name="Grigoriev I.V."/>
            <person name="Lindberg D.R."/>
            <person name="Seaver E.C."/>
            <person name="Weisblat D.A."/>
            <person name="Putnam N.H."/>
            <person name="Rokhsar D.S."/>
        </authorList>
    </citation>
    <scope>NUCLEOTIDE SEQUENCE</scope>
</reference>
<dbReference type="STRING" id="6412.T1G9Q7"/>
<dbReference type="PANTHER" id="PTHR12498:SF0">
    <property type="entry name" value="PROTEIN N-TERMINAL ASPARAGINE AMIDOHYDROLASE"/>
    <property type="match status" value="1"/>
</dbReference>
<dbReference type="RefSeq" id="XP_009016488.1">
    <property type="nucleotide sequence ID" value="XM_009018240.1"/>
</dbReference>